<sequence>MSPTFKNVRLKFVNVLSAKKQIVAGTIYYITLEATDDGKKKIYDTKIWVKEWENIKEVQEFKLVSDAPKPGGIIDVPCPNDLKFADLARFVVQYYNNKKKVHLEFVNILCVKEQIVAGTIYYIKLEAIDTRKKKIYETKTWVKEWENVKEAQEFKLVESARK</sequence>
<dbReference type="Pfam" id="PF00031">
    <property type="entry name" value="Cystatin"/>
    <property type="match status" value="2"/>
</dbReference>
<dbReference type="EMBL" id="JACEIK010001820">
    <property type="protein sequence ID" value="MCD7472372.1"/>
    <property type="molecule type" value="Genomic_DNA"/>
</dbReference>
<evidence type="ECO:0000313" key="5">
    <source>
        <dbReference type="EMBL" id="MCD7472372.1"/>
    </source>
</evidence>
<evidence type="ECO:0000313" key="6">
    <source>
        <dbReference type="Proteomes" id="UP000823775"/>
    </source>
</evidence>
<evidence type="ECO:0000256" key="1">
    <source>
        <dbReference type="ARBA" id="ARBA00022690"/>
    </source>
</evidence>
<dbReference type="Proteomes" id="UP000823775">
    <property type="component" value="Unassembled WGS sequence"/>
</dbReference>
<dbReference type="SMART" id="SM00043">
    <property type="entry name" value="CY"/>
    <property type="match status" value="2"/>
</dbReference>
<dbReference type="CDD" id="cd00042">
    <property type="entry name" value="CY"/>
    <property type="match status" value="2"/>
</dbReference>
<keyword evidence="2 3" id="KW-0789">Thiol protease inhibitor</keyword>
<keyword evidence="6" id="KW-1185">Reference proteome</keyword>
<dbReference type="PROSITE" id="PS00287">
    <property type="entry name" value="CYSTATIN"/>
    <property type="match status" value="2"/>
</dbReference>
<evidence type="ECO:0000256" key="2">
    <source>
        <dbReference type="ARBA" id="ARBA00022704"/>
    </source>
</evidence>
<dbReference type="InterPro" id="IPR046350">
    <property type="entry name" value="Cystatin_sf"/>
</dbReference>
<evidence type="ECO:0000256" key="3">
    <source>
        <dbReference type="RuleBase" id="RU362130"/>
    </source>
</evidence>
<keyword evidence="1 3" id="KW-0646">Protease inhibitor</keyword>
<dbReference type="InterPro" id="IPR018073">
    <property type="entry name" value="Prot_inh_cystat_CS"/>
</dbReference>
<evidence type="ECO:0000259" key="4">
    <source>
        <dbReference type="SMART" id="SM00043"/>
    </source>
</evidence>
<dbReference type="InterPro" id="IPR027214">
    <property type="entry name" value="Cystatin"/>
</dbReference>
<dbReference type="PANTHER" id="PTHR11413">
    <property type="entry name" value="CYSTATIN FAMILY MEMBER"/>
    <property type="match status" value="1"/>
</dbReference>
<gene>
    <name evidence="5" type="ORF">HAX54_013596</name>
</gene>
<dbReference type="Gene3D" id="3.10.450.10">
    <property type="match status" value="2"/>
</dbReference>
<feature type="domain" description="Cystatin" evidence="4">
    <location>
        <begin position="2"/>
        <end position="64"/>
    </location>
</feature>
<comment type="caution">
    <text evidence="5">The sequence shown here is derived from an EMBL/GenBank/DDBJ whole genome shotgun (WGS) entry which is preliminary data.</text>
</comment>
<dbReference type="SUPFAM" id="SSF54403">
    <property type="entry name" value="Cystatin/monellin"/>
    <property type="match status" value="2"/>
</dbReference>
<protein>
    <recommendedName>
        <fullName evidence="3">Cysteine proteinase inhibitor</fullName>
    </recommendedName>
</protein>
<reference evidence="5 6" key="1">
    <citation type="journal article" date="2021" name="BMC Genomics">
        <title>Datura genome reveals duplications of psychoactive alkaloid biosynthetic genes and high mutation rate following tissue culture.</title>
        <authorList>
            <person name="Rajewski A."/>
            <person name="Carter-House D."/>
            <person name="Stajich J."/>
            <person name="Litt A."/>
        </authorList>
    </citation>
    <scope>NUCLEOTIDE SEQUENCE [LARGE SCALE GENOMIC DNA]</scope>
    <source>
        <strain evidence="5">AR-01</strain>
    </source>
</reference>
<dbReference type="PANTHER" id="PTHR11413:SF116">
    <property type="entry name" value="MULTICYSTATIN"/>
    <property type="match status" value="1"/>
</dbReference>
<name>A0ABS8TLI2_DATST</name>
<dbReference type="InterPro" id="IPR000010">
    <property type="entry name" value="Cystatin_dom"/>
</dbReference>
<feature type="domain" description="Cystatin" evidence="4">
    <location>
        <begin position="68"/>
        <end position="157"/>
    </location>
</feature>
<proteinExistence type="inferred from homology"/>
<comment type="similarity">
    <text evidence="3">Belongs to the cystatin family. Phytocystatin subfamily.</text>
</comment>
<accession>A0ABS8TLI2</accession>
<organism evidence="5 6">
    <name type="scientific">Datura stramonium</name>
    <name type="common">Jimsonweed</name>
    <name type="synonym">Common thornapple</name>
    <dbReference type="NCBI Taxonomy" id="4076"/>
    <lineage>
        <taxon>Eukaryota</taxon>
        <taxon>Viridiplantae</taxon>
        <taxon>Streptophyta</taxon>
        <taxon>Embryophyta</taxon>
        <taxon>Tracheophyta</taxon>
        <taxon>Spermatophyta</taxon>
        <taxon>Magnoliopsida</taxon>
        <taxon>eudicotyledons</taxon>
        <taxon>Gunneridae</taxon>
        <taxon>Pentapetalae</taxon>
        <taxon>asterids</taxon>
        <taxon>lamiids</taxon>
        <taxon>Solanales</taxon>
        <taxon>Solanaceae</taxon>
        <taxon>Solanoideae</taxon>
        <taxon>Datureae</taxon>
        <taxon>Datura</taxon>
    </lineage>
</organism>